<evidence type="ECO:0000256" key="1">
    <source>
        <dbReference type="ARBA" id="ARBA00022679"/>
    </source>
</evidence>
<dbReference type="OrthoDB" id="5459937at2"/>
<keyword evidence="5" id="KW-1185">Reference proteome</keyword>
<dbReference type="Proteomes" id="UP000006833">
    <property type="component" value="Chromosome"/>
</dbReference>
<feature type="domain" description="N-acetyltransferase" evidence="3">
    <location>
        <begin position="1"/>
        <end position="161"/>
    </location>
</feature>
<dbReference type="CDD" id="cd04301">
    <property type="entry name" value="NAT_SF"/>
    <property type="match status" value="1"/>
</dbReference>
<dbReference type="EMBL" id="CP000830">
    <property type="protein sequence ID" value="ABV92481.1"/>
    <property type="molecule type" value="Genomic_DNA"/>
</dbReference>
<dbReference type="PROSITE" id="PS51186">
    <property type="entry name" value="GNAT"/>
    <property type="match status" value="1"/>
</dbReference>
<dbReference type="InterPro" id="IPR000182">
    <property type="entry name" value="GNAT_dom"/>
</dbReference>
<dbReference type="SUPFAM" id="SSF55729">
    <property type="entry name" value="Acyl-CoA N-acyltransferases (Nat)"/>
    <property type="match status" value="1"/>
</dbReference>
<organism evidence="4 5">
    <name type="scientific">Dinoroseobacter shibae (strain DSM 16493 / NCIMB 14021 / DFL 12)</name>
    <dbReference type="NCBI Taxonomy" id="398580"/>
    <lineage>
        <taxon>Bacteria</taxon>
        <taxon>Pseudomonadati</taxon>
        <taxon>Pseudomonadota</taxon>
        <taxon>Alphaproteobacteria</taxon>
        <taxon>Rhodobacterales</taxon>
        <taxon>Roseobacteraceae</taxon>
        <taxon>Dinoroseobacter</taxon>
    </lineage>
</organism>
<dbReference type="AlphaFoldDB" id="A8LQT8"/>
<evidence type="ECO:0000313" key="5">
    <source>
        <dbReference type="Proteomes" id="UP000006833"/>
    </source>
</evidence>
<evidence type="ECO:0000259" key="3">
    <source>
        <dbReference type="PROSITE" id="PS51186"/>
    </source>
</evidence>
<dbReference type="STRING" id="398580.Dshi_0736"/>
<dbReference type="Gene3D" id="3.40.630.30">
    <property type="match status" value="1"/>
</dbReference>
<sequence>MIRPATQDDAAQIAALWSALIRDTTVTFNSHEKTAADITALLADKAAADQPFLVALHAGRVAGFATYGPFRNGPGYARTIEHSILLDTAARGQGLGRGLMSALEDHARTRGMHTLWAGVSGENPAGVTFHRHLGFAEVATLREVGYKFGRWIDLVLMCKRL</sequence>
<name>A8LQT8_DINSH</name>
<dbReference type="HOGENOM" id="CLU_013985_4_4_5"/>
<keyword evidence="2 4" id="KW-0012">Acyltransferase</keyword>
<protein>
    <submittedName>
        <fullName evidence="4">GCN5-related N-acetyltransferase</fullName>
        <ecNumber evidence="4">2.3.1.-</ecNumber>
    </submittedName>
</protein>
<dbReference type="KEGG" id="dsh:Dshi_0736"/>
<dbReference type="EC" id="2.3.1.-" evidence="4"/>
<accession>A8LQT8</accession>
<keyword evidence="1 4" id="KW-0808">Transferase</keyword>
<dbReference type="PANTHER" id="PTHR43072">
    <property type="entry name" value="N-ACETYLTRANSFERASE"/>
    <property type="match status" value="1"/>
</dbReference>
<evidence type="ECO:0000256" key="2">
    <source>
        <dbReference type="ARBA" id="ARBA00023315"/>
    </source>
</evidence>
<dbReference type="InterPro" id="IPR016181">
    <property type="entry name" value="Acyl_CoA_acyltransferase"/>
</dbReference>
<evidence type="ECO:0000313" key="4">
    <source>
        <dbReference type="EMBL" id="ABV92481.1"/>
    </source>
</evidence>
<reference evidence="5" key="1">
    <citation type="journal article" date="2010" name="ISME J.">
        <title>The complete genome sequence of the algal symbiont Dinoroseobacter shibae: a hitchhiker's guide to life in the sea.</title>
        <authorList>
            <person name="Wagner-Dobler I."/>
            <person name="Ballhausen B."/>
            <person name="Berger M."/>
            <person name="Brinkhoff T."/>
            <person name="Buchholz I."/>
            <person name="Bunk B."/>
            <person name="Cypionka H."/>
            <person name="Daniel R."/>
            <person name="Drepper T."/>
            <person name="Gerdts G."/>
            <person name="Hahnke S."/>
            <person name="Han C."/>
            <person name="Jahn D."/>
            <person name="Kalhoefer D."/>
            <person name="Kiss H."/>
            <person name="Klenk H.P."/>
            <person name="Kyrpides N."/>
            <person name="Liebl W."/>
            <person name="Liesegang H."/>
            <person name="Meincke L."/>
            <person name="Pati A."/>
            <person name="Petersen J."/>
            <person name="Piekarski T."/>
            <person name="Pommerenke C."/>
            <person name="Pradella S."/>
            <person name="Pukall R."/>
            <person name="Rabus R."/>
            <person name="Stackebrandt E."/>
            <person name="Thole S."/>
            <person name="Thompson L."/>
            <person name="Tielen P."/>
            <person name="Tomasch J."/>
            <person name="von Jan M."/>
            <person name="Wanphrut N."/>
            <person name="Wichels A."/>
            <person name="Zech H."/>
            <person name="Simon M."/>
        </authorList>
    </citation>
    <scope>NUCLEOTIDE SEQUENCE [LARGE SCALE GENOMIC DNA]</scope>
    <source>
        <strain evidence="5">DSM 16493 / NCIMB 14021 / DFL 12</strain>
    </source>
</reference>
<dbReference type="Pfam" id="PF13420">
    <property type="entry name" value="Acetyltransf_4"/>
    <property type="match status" value="1"/>
</dbReference>
<gene>
    <name evidence="4" type="ordered locus">Dshi_0736</name>
</gene>
<proteinExistence type="predicted"/>
<dbReference type="GO" id="GO:0016747">
    <property type="term" value="F:acyltransferase activity, transferring groups other than amino-acyl groups"/>
    <property type="evidence" value="ECO:0007669"/>
    <property type="project" value="InterPro"/>
</dbReference>
<dbReference type="PANTHER" id="PTHR43072:SF23">
    <property type="entry name" value="UPF0039 PROTEIN C11D3.02C"/>
    <property type="match status" value="1"/>
</dbReference>
<dbReference type="RefSeq" id="WP_012177413.1">
    <property type="nucleotide sequence ID" value="NC_009952.1"/>
</dbReference>
<dbReference type="eggNOG" id="COG1247">
    <property type="taxonomic scope" value="Bacteria"/>
</dbReference>